<organism evidence="2 3">
    <name type="scientific">Vineibacter terrae</name>
    <dbReference type="NCBI Taxonomy" id="2586908"/>
    <lineage>
        <taxon>Bacteria</taxon>
        <taxon>Pseudomonadati</taxon>
        <taxon>Pseudomonadota</taxon>
        <taxon>Alphaproteobacteria</taxon>
        <taxon>Hyphomicrobiales</taxon>
        <taxon>Vineibacter</taxon>
    </lineage>
</organism>
<gene>
    <name evidence="2" type="ORF">FHP25_04840</name>
</gene>
<feature type="region of interest" description="Disordered" evidence="1">
    <location>
        <begin position="177"/>
        <end position="269"/>
    </location>
</feature>
<feature type="compositionally biased region" description="Low complexity" evidence="1">
    <location>
        <begin position="1"/>
        <end position="19"/>
    </location>
</feature>
<accession>A0A5C8PTS2</accession>
<evidence type="ECO:0000313" key="3">
    <source>
        <dbReference type="Proteomes" id="UP000321638"/>
    </source>
</evidence>
<reference evidence="2 3" key="1">
    <citation type="submission" date="2019-06" db="EMBL/GenBank/DDBJ databases">
        <title>New taxonomy in bacterial strain CC-CFT640, isolated from vineyard.</title>
        <authorList>
            <person name="Lin S.-Y."/>
            <person name="Tsai C.-F."/>
            <person name="Young C.-C."/>
        </authorList>
    </citation>
    <scope>NUCLEOTIDE SEQUENCE [LARGE SCALE GENOMIC DNA]</scope>
    <source>
        <strain evidence="2 3">CC-CFT640</strain>
    </source>
</reference>
<evidence type="ECO:0000256" key="1">
    <source>
        <dbReference type="SAM" id="MobiDB-lite"/>
    </source>
</evidence>
<keyword evidence="3" id="KW-1185">Reference proteome</keyword>
<dbReference type="EMBL" id="VDUZ01000004">
    <property type="protein sequence ID" value="TXL80361.1"/>
    <property type="molecule type" value="Genomic_DNA"/>
</dbReference>
<dbReference type="InterPro" id="IPR010781">
    <property type="entry name" value="DUF1376"/>
</dbReference>
<dbReference type="OrthoDB" id="7211084at2"/>
<name>A0A5C8PTS2_9HYPH</name>
<sequence length="358" mass="38034">MGPAAAAGAPVAGGTPCPRGARRGPAPRRVPAIARPRRGYGIGFVCGRPMTADLPAPPVAGTVDLSALGYMPLMIADLLRSNAWRQARRRPELGFYLVNLWMAAFWGKPAGSLPDDDDALADLAKCPLERWPEVKDAAMHGFVRCADGHWYHSYLCAQVIPVAVDRRLRWRERKQRQRASLAKVAPAHDGPVGHAAESRGTAAPVPRDAPLRDGTRRDREEDSTAPATMRSPHDAAATDATKLPEPDDAQTSINTSASASASRGTRLAPDWRPAAAEQAFAARLGLDADRIAAEFRDYWHAVLGARGRKLDWPATFRNRCRVLAGGSGTAGAHRAGGTPGAAGIAGAAARVIARRGLA</sequence>
<protein>
    <submittedName>
        <fullName evidence="2">DUF1376 domain-containing protein</fullName>
    </submittedName>
</protein>
<feature type="compositionally biased region" description="Basic and acidic residues" evidence="1">
    <location>
        <begin position="209"/>
        <end position="222"/>
    </location>
</feature>
<comment type="caution">
    <text evidence="2">The sequence shown here is derived from an EMBL/GenBank/DDBJ whole genome shotgun (WGS) entry which is preliminary data.</text>
</comment>
<evidence type="ECO:0000313" key="2">
    <source>
        <dbReference type="EMBL" id="TXL80361.1"/>
    </source>
</evidence>
<dbReference type="Pfam" id="PF07120">
    <property type="entry name" value="DUF1376"/>
    <property type="match status" value="1"/>
</dbReference>
<dbReference type="AlphaFoldDB" id="A0A5C8PTS2"/>
<dbReference type="Proteomes" id="UP000321638">
    <property type="component" value="Unassembled WGS sequence"/>
</dbReference>
<feature type="region of interest" description="Disordered" evidence="1">
    <location>
        <begin position="1"/>
        <end position="30"/>
    </location>
</feature>
<proteinExistence type="predicted"/>